<dbReference type="AlphaFoldDB" id="A0AAD1U4J6"/>
<feature type="compositionally biased region" description="Polar residues" evidence="1">
    <location>
        <begin position="275"/>
        <end position="285"/>
    </location>
</feature>
<gene>
    <name evidence="2" type="ORF">ECRASSUSDP1_LOCUS3180</name>
</gene>
<accession>A0AAD1U4J6</accession>
<dbReference type="Proteomes" id="UP001295684">
    <property type="component" value="Unassembled WGS sequence"/>
</dbReference>
<dbReference type="EMBL" id="CAMPGE010003042">
    <property type="protein sequence ID" value="CAI2361866.1"/>
    <property type="molecule type" value="Genomic_DNA"/>
</dbReference>
<reference evidence="2" key="1">
    <citation type="submission" date="2023-07" db="EMBL/GenBank/DDBJ databases">
        <authorList>
            <consortium name="AG Swart"/>
            <person name="Singh M."/>
            <person name="Singh A."/>
            <person name="Seah K."/>
            <person name="Emmerich C."/>
        </authorList>
    </citation>
    <scope>NUCLEOTIDE SEQUENCE</scope>
    <source>
        <strain evidence="2">DP1</strain>
    </source>
</reference>
<proteinExistence type="predicted"/>
<keyword evidence="3" id="KW-1185">Reference proteome</keyword>
<evidence type="ECO:0000313" key="3">
    <source>
        <dbReference type="Proteomes" id="UP001295684"/>
    </source>
</evidence>
<evidence type="ECO:0000313" key="2">
    <source>
        <dbReference type="EMBL" id="CAI2361866.1"/>
    </source>
</evidence>
<feature type="region of interest" description="Disordered" evidence="1">
    <location>
        <begin position="1"/>
        <end position="22"/>
    </location>
</feature>
<comment type="caution">
    <text evidence="2">The sequence shown here is derived from an EMBL/GenBank/DDBJ whole genome shotgun (WGS) entry which is preliminary data.</text>
</comment>
<protein>
    <submittedName>
        <fullName evidence="2">Uncharacterized protein</fullName>
    </submittedName>
</protein>
<name>A0AAD1U4J6_EUPCR</name>
<evidence type="ECO:0000256" key="1">
    <source>
        <dbReference type="SAM" id="MobiDB-lite"/>
    </source>
</evidence>
<sequence length="396" mass="45918">MKPMTSEFKIRKKKSDLGVHKSAKIPPQVLKMHKLPKFTTFYDRSKSKYQKNITVGRNKESLESQGKKDVSQLGKECSRRELFRKLQNIVEKRLTKNVTKRKEKKISTGKPRNPEIDEDHFIKLILRKKIDPLKKEFSDNSLFNMSTRIEKVRNRNHKTQITSPVKIQKFGISVGNRSSYKTKFLDKSLPGNFKHFSSYHSEDKKKYGRKLVKTIYGHSMQSYKHRLLQRNQMLKKQTTKEKDVYDSIKSFNGINISSSTSPKRKDQSVGCGVSENRSSNTSKSDLVSYETLPQKDESRLCFVNQMYHPTINPPPESNKDIRNDLGAILDPEPSPRPVTKPIASNKFKIKIQYKNNQDKSIEFHPFTENPEVADKSPCVSPLLYSLGYQEEQCFFT</sequence>
<feature type="region of interest" description="Disordered" evidence="1">
    <location>
        <begin position="255"/>
        <end position="288"/>
    </location>
</feature>
<organism evidence="2 3">
    <name type="scientific">Euplotes crassus</name>
    <dbReference type="NCBI Taxonomy" id="5936"/>
    <lineage>
        <taxon>Eukaryota</taxon>
        <taxon>Sar</taxon>
        <taxon>Alveolata</taxon>
        <taxon>Ciliophora</taxon>
        <taxon>Intramacronucleata</taxon>
        <taxon>Spirotrichea</taxon>
        <taxon>Hypotrichia</taxon>
        <taxon>Euplotida</taxon>
        <taxon>Euplotidae</taxon>
        <taxon>Moneuplotes</taxon>
    </lineage>
</organism>